<feature type="transmembrane region" description="Helical" evidence="1">
    <location>
        <begin position="109"/>
        <end position="131"/>
    </location>
</feature>
<dbReference type="EMBL" id="JBHUFB010000009">
    <property type="protein sequence ID" value="MFD1812257.1"/>
    <property type="molecule type" value="Genomic_DNA"/>
</dbReference>
<sequence length="189" mass="18714">MTSHQTSGGATIRGGAVGVVRGGTTGPLRGSAVGALTAALAVAGHGLAGGGYPTTAALTLLVLCSTVAGAVAATCRGTRTALAAALAGGQLLGHLILSGTTVHQHAATASAATMLVAHTVATALCAALIVAAEKLYDPITRALRVPLRGPVARPLRRRSHRIPAATDPLTHLLLDHVVSRRGPPAAEFA</sequence>
<evidence type="ECO:0000313" key="2">
    <source>
        <dbReference type="EMBL" id="MFD1812257.1"/>
    </source>
</evidence>
<gene>
    <name evidence="2" type="ORF">ACFSJG_08525</name>
</gene>
<protein>
    <recommendedName>
        <fullName evidence="4">Fusaric acid resistance protein-like</fullName>
    </recommendedName>
</protein>
<keyword evidence="1" id="KW-1133">Transmembrane helix</keyword>
<dbReference type="RefSeq" id="WP_378484772.1">
    <property type="nucleotide sequence ID" value="NZ_JBHUFB010000009.1"/>
</dbReference>
<name>A0ABW4P199_9NOCA</name>
<dbReference type="Proteomes" id="UP001597286">
    <property type="component" value="Unassembled WGS sequence"/>
</dbReference>
<proteinExistence type="predicted"/>
<comment type="caution">
    <text evidence="2">The sequence shown here is derived from an EMBL/GenBank/DDBJ whole genome shotgun (WGS) entry which is preliminary data.</text>
</comment>
<keyword evidence="3" id="KW-1185">Reference proteome</keyword>
<keyword evidence="1" id="KW-0812">Transmembrane</keyword>
<keyword evidence="1" id="KW-0472">Membrane</keyword>
<evidence type="ECO:0008006" key="4">
    <source>
        <dbReference type="Google" id="ProtNLM"/>
    </source>
</evidence>
<organism evidence="2 3">
    <name type="scientific">Rhodococcus gannanensis</name>
    <dbReference type="NCBI Taxonomy" id="1960308"/>
    <lineage>
        <taxon>Bacteria</taxon>
        <taxon>Bacillati</taxon>
        <taxon>Actinomycetota</taxon>
        <taxon>Actinomycetes</taxon>
        <taxon>Mycobacteriales</taxon>
        <taxon>Nocardiaceae</taxon>
        <taxon>Rhodococcus</taxon>
    </lineage>
</organism>
<feature type="transmembrane region" description="Helical" evidence="1">
    <location>
        <begin position="80"/>
        <end position="97"/>
    </location>
</feature>
<evidence type="ECO:0000313" key="3">
    <source>
        <dbReference type="Proteomes" id="UP001597286"/>
    </source>
</evidence>
<feature type="transmembrane region" description="Helical" evidence="1">
    <location>
        <begin position="54"/>
        <end position="73"/>
    </location>
</feature>
<reference evidence="3" key="1">
    <citation type="journal article" date="2019" name="Int. J. Syst. Evol. Microbiol.">
        <title>The Global Catalogue of Microorganisms (GCM) 10K type strain sequencing project: providing services to taxonomists for standard genome sequencing and annotation.</title>
        <authorList>
            <consortium name="The Broad Institute Genomics Platform"/>
            <consortium name="The Broad Institute Genome Sequencing Center for Infectious Disease"/>
            <person name="Wu L."/>
            <person name="Ma J."/>
        </authorList>
    </citation>
    <scope>NUCLEOTIDE SEQUENCE [LARGE SCALE GENOMIC DNA]</scope>
    <source>
        <strain evidence="3">DT72</strain>
    </source>
</reference>
<evidence type="ECO:0000256" key="1">
    <source>
        <dbReference type="SAM" id="Phobius"/>
    </source>
</evidence>
<accession>A0ABW4P199</accession>